<comment type="caution">
    <text evidence="3">The sequence shown here is derived from an EMBL/GenBank/DDBJ whole genome shotgun (WGS) entry which is preliminary data.</text>
</comment>
<gene>
    <name evidence="3" type="ORF">KCH_03760</name>
</gene>
<dbReference type="AlphaFoldDB" id="A0A066Z680"/>
<feature type="signal peptide" evidence="1">
    <location>
        <begin position="1"/>
        <end position="23"/>
    </location>
</feature>
<keyword evidence="1" id="KW-0732">Signal</keyword>
<feature type="chain" id="PRO_5001632102" description="Peptidoglycan binding-like domain-containing protein" evidence="1">
    <location>
        <begin position="24"/>
        <end position="122"/>
    </location>
</feature>
<dbReference type="SUPFAM" id="SSF47090">
    <property type="entry name" value="PGBD-like"/>
    <property type="match status" value="1"/>
</dbReference>
<dbReference type="OrthoDB" id="514320at2"/>
<dbReference type="Proteomes" id="UP000027178">
    <property type="component" value="Unassembled WGS sequence"/>
</dbReference>
<evidence type="ECO:0000313" key="3">
    <source>
        <dbReference type="EMBL" id="KDN87729.1"/>
    </source>
</evidence>
<feature type="domain" description="Peptidoglycan binding-like" evidence="2">
    <location>
        <begin position="66"/>
        <end position="120"/>
    </location>
</feature>
<dbReference type="EMBL" id="JNBY01000015">
    <property type="protein sequence ID" value="KDN87729.1"/>
    <property type="molecule type" value="Genomic_DNA"/>
</dbReference>
<dbReference type="InterPro" id="IPR036366">
    <property type="entry name" value="PGBDSf"/>
</dbReference>
<evidence type="ECO:0000256" key="1">
    <source>
        <dbReference type="SAM" id="SignalP"/>
    </source>
</evidence>
<dbReference type="InterPro" id="IPR036365">
    <property type="entry name" value="PGBD-like_sf"/>
</dbReference>
<accession>A0A066Z680</accession>
<organism evidence="3 4">
    <name type="scientific">Kitasatospora cheerisanensis KCTC 2395</name>
    <dbReference type="NCBI Taxonomy" id="1348663"/>
    <lineage>
        <taxon>Bacteria</taxon>
        <taxon>Bacillati</taxon>
        <taxon>Actinomycetota</taxon>
        <taxon>Actinomycetes</taxon>
        <taxon>Kitasatosporales</taxon>
        <taxon>Streptomycetaceae</taxon>
        <taxon>Kitasatospora</taxon>
    </lineage>
</organism>
<dbReference type="HOGENOM" id="CLU_146028_0_0_11"/>
<dbReference type="eggNOG" id="COG3409">
    <property type="taxonomic scope" value="Bacteria"/>
</dbReference>
<sequence>MKLTLLAATAVAAAVLPAGAAVAAPAAPLTTRAPASTPGQCQDHLDGGIYCGYDRSNAYTERGDGGARVKELQSLLNYHGYPVGVDGYFGASTEEAVKRYQRNEHLTADGKVGQDTWGSLRV</sequence>
<dbReference type="Pfam" id="PF01471">
    <property type="entry name" value="PG_binding_1"/>
    <property type="match status" value="1"/>
</dbReference>
<dbReference type="RefSeq" id="WP_051652626.1">
    <property type="nucleotide sequence ID" value="NZ_KK853997.1"/>
</dbReference>
<reference evidence="3 4" key="1">
    <citation type="submission" date="2014-05" db="EMBL/GenBank/DDBJ databases">
        <title>Draft Genome Sequence of Kitasatospora cheerisanensis KCTC 2395.</title>
        <authorList>
            <person name="Nam D.H."/>
        </authorList>
    </citation>
    <scope>NUCLEOTIDE SEQUENCE [LARGE SCALE GENOMIC DNA]</scope>
    <source>
        <strain evidence="3 4">KCTC 2395</strain>
    </source>
</reference>
<dbReference type="Gene3D" id="1.10.101.10">
    <property type="entry name" value="PGBD-like superfamily/PGBD"/>
    <property type="match status" value="1"/>
</dbReference>
<name>A0A066Z680_9ACTN</name>
<evidence type="ECO:0000313" key="4">
    <source>
        <dbReference type="Proteomes" id="UP000027178"/>
    </source>
</evidence>
<evidence type="ECO:0000259" key="2">
    <source>
        <dbReference type="Pfam" id="PF01471"/>
    </source>
</evidence>
<keyword evidence="4" id="KW-1185">Reference proteome</keyword>
<protein>
    <recommendedName>
        <fullName evidence="2">Peptidoglycan binding-like domain-containing protein</fullName>
    </recommendedName>
</protein>
<dbReference type="InterPro" id="IPR002477">
    <property type="entry name" value="Peptidoglycan-bd-like"/>
</dbReference>
<proteinExistence type="predicted"/>